<dbReference type="InterPro" id="IPR002885">
    <property type="entry name" value="PPR_rpt"/>
</dbReference>
<dbReference type="NCBIfam" id="TIGR00756">
    <property type="entry name" value="PPR"/>
    <property type="match status" value="1"/>
</dbReference>
<dbReference type="EMBL" id="GBRH01248669">
    <property type="protein sequence ID" value="JAD49226.1"/>
    <property type="molecule type" value="Transcribed_RNA"/>
</dbReference>
<evidence type="ECO:0000256" key="1">
    <source>
        <dbReference type="ARBA" id="ARBA00022737"/>
    </source>
</evidence>
<keyword evidence="2" id="KW-0809">Transit peptide</keyword>
<organism evidence="3">
    <name type="scientific">Arundo donax</name>
    <name type="common">Giant reed</name>
    <name type="synonym">Donax arundinaceus</name>
    <dbReference type="NCBI Taxonomy" id="35708"/>
    <lineage>
        <taxon>Eukaryota</taxon>
        <taxon>Viridiplantae</taxon>
        <taxon>Streptophyta</taxon>
        <taxon>Embryophyta</taxon>
        <taxon>Tracheophyta</taxon>
        <taxon>Spermatophyta</taxon>
        <taxon>Magnoliopsida</taxon>
        <taxon>Liliopsida</taxon>
        <taxon>Poales</taxon>
        <taxon>Poaceae</taxon>
        <taxon>PACMAD clade</taxon>
        <taxon>Arundinoideae</taxon>
        <taxon>Arundineae</taxon>
        <taxon>Arundo</taxon>
    </lineage>
</organism>
<keyword evidence="1" id="KW-0677">Repeat</keyword>
<evidence type="ECO:0008006" key="4">
    <source>
        <dbReference type="Google" id="ProtNLM"/>
    </source>
</evidence>
<proteinExistence type="predicted"/>
<evidence type="ECO:0000313" key="3">
    <source>
        <dbReference type="EMBL" id="JAD49226.1"/>
    </source>
</evidence>
<evidence type="ECO:0000256" key="2">
    <source>
        <dbReference type="ARBA" id="ARBA00022946"/>
    </source>
</evidence>
<accession>A0A0A9ADN4</accession>
<dbReference type="Gene3D" id="1.25.40.10">
    <property type="entry name" value="Tetratricopeptide repeat domain"/>
    <property type="match status" value="1"/>
</dbReference>
<reference evidence="3" key="2">
    <citation type="journal article" date="2015" name="Data Brief">
        <title>Shoot transcriptome of the giant reed, Arundo donax.</title>
        <authorList>
            <person name="Barrero R.A."/>
            <person name="Guerrero F.D."/>
            <person name="Moolhuijzen P."/>
            <person name="Goolsby J.A."/>
            <person name="Tidwell J."/>
            <person name="Bellgard S.E."/>
            <person name="Bellgard M.I."/>
        </authorList>
    </citation>
    <scope>NUCLEOTIDE SEQUENCE</scope>
    <source>
        <tissue evidence="3">Shoot tissue taken approximately 20 cm above the soil surface</tissue>
    </source>
</reference>
<sequence>MMAGYLRAGELGMALRVFEGMAARDVISWSAMVDGL</sequence>
<dbReference type="InterPro" id="IPR011990">
    <property type="entry name" value="TPR-like_helical_dom_sf"/>
</dbReference>
<protein>
    <recommendedName>
        <fullName evidence="4">Pentatricopeptide repeat-containing protein</fullName>
    </recommendedName>
</protein>
<dbReference type="AlphaFoldDB" id="A0A0A9ADN4"/>
<reference evidence="3" key="1">
    <citation type="submission" date="2014-09" db="EMBL/GenBank/DDBJ databases">
        <authorList>
            <person name="Magalhaes I.L.F."/>
            <person name="Oliveira U."/>
            <person name="Santos F.R."/>
            <person name="Vidigal T.H.D.A."/>
            <person name="Brescovit A.D."/>
            <person name="Santos A.J."/>
        </authorList>
    </citation>
    <scope>NUCLEOTIDE SEQUENCE</scope>
    <source>
        <tissue evidence="3">Shoot tissue taken approximately 20 cm above the soil surface</tissue>
    </source>
</reference>
<name>A0A0A9ADN4_ARUDO</name>